<comment type="caution">
    <text evidence="1">The sequence shown here is derived from an EMBL/GenBank/DDBJ whole genome shotgun (WGS) entry which is preliminary data.</text>
</comment>
<evidence type="ECO:0000313" key="1">
    <source>
        <dbReference type="EMBL" id="KAI5662349.1"/>
    </source>
</evidence>
<gene>
    <name evidence="1" type="ORF">M9H77_21672</name>
</gene>
<reference evidence="2" key="1">
    <citation type="journal article" date="2023" name="Nat. Plants">
        <title>Single-cell RNA sequencing provides a high-resolution roadmap for understanding the multicellular compartmentation of specialized metabolism.</title>
        <authorList>
            <person name="Sun S."/>
            <person name="Shen X."/>
            <person name="Li Y."/>
            <person name="Li Y."/>
            <person name="Wang S."/>
            <person name="Li R."/>
            <person name="Zhang H."/>
            <person name="Shen G."/>
            <person name="Guo B."/>
            <person name="Wei J."/>
            <person name="Xu J."/>
            <person name="St-Pierre B."/>
            <person name="Chen S."/>
            <person name="Sun C."/>
        </authorList>
    </citation>
    <scope>NUCLEOTIDE SEQUENCE [LARGE SCALE GENOMIC DNA]</scope>
</reference>
<protein>
    <submittedName>
        <fullName evidence="1">Uncharacterized protein</fullName>
    </submittedName>
</protein>
<keyword evidence="2" id="KW-1185">Reference proteome</keyword>
<accession>A0ACC0AND2</accession>
<organism evidence="1 2">
    <name type="scientific">Catharanthus roseus</name>
    <name type="common">Madagascar periwinkle</name>
    <name type="synonym">Vinca rosea</name>
    <dbReference type="NCBI Taxonomy" id="4058"/>
    <lineage>
        <taxon>Eukaryota</taxon>
        <taxon>Viridiplantae</taxon>
        <taxon>Streptophyta</taxon>
        <taxon>Embryophyta</taxon>
        <taxon>Tracheophyta</taxon>
        <taxon>Spermatophyta</taxon>
        <taxon>Magnoliopsida</taxon>
        <taxon>eudicotyledons</taxon>
        <taxon>Gunneridae</taxon>
        <taxon>Pentapetalae</taxon>
        <taxon>asterids</taxon>
        <taxon>lamiids</taxon>
        <taxon>Gentianales</taxon>
        <taxon>Apocynaceae</taxon>
        <taxon>Rauvolfioideae</taxon>
        <taxon>Vinceae</taxon>
        <taxon>Catharanthinae</taxon>
        <taxon>Catharanthus</taxon>
    </lineage>
</organism>
<name>A0ACC0AND2_CATRO</name>
<dbReference type="Proteomes" id="UP001060085">
    <property type="component" value="Linkage Group LG05"/>
</dbReference>
<sequence length="108" mass="11760">MILHVDFGVSSSEPYIGRPVDRVCEGDRGLDEEHDRVHALHIEGEADEGEDAGDEEQPVLVAHASGSDRHPCHGKGKGLTGSFMSMMSKISGSRNKRPNVARNNTMIH</sequence>
<proteinExistence type="predicted"/>
<evidence type="ECO:0000313" key="2">
    <source>
        <dbReference type="Proteomes" id="UP001060085"/>
    </source>
</evidence>
<dbReference type="EMBL" id="CM044705">
    <property type="protein sequence ID" value="KAI5662349.1"/>
    <property type="molecule type" value="Genomic_DNA"/>
</dbReference>